<evidence type="ECO:0008006" key="3">
    <source>
        <dbReference type="Google" id="ProtNLM"/>
    </source>
</evidence>
<name>A0ABU4HR58_9ACTN</name>
<accession>A0ABU4HR58</accession>
<protein>
    <recommendedName>
        <fullName evidence="3">Type III secretion chaperone SycN</fullName>
    </recommendedName>
</protein>
<dbReference type="EMBL" id="JAWSTH010000028">
    <property type="protein sequence ID" value="MDW5595192.1"/>
    <property type="molecule type" value="Genomic_DNA"/>
</dbReference>
<dbReference type="Proteomes" id="UP001284601">
    <property type="component" value="Unassembled WGS sequence"/>
</dbReference>
<dbReference type="RefSeq" id="WP_318597528.1">
    <property type="nucleotide sequence ID" value="NZ_JAWSTH010000028.1"/>
</dbReference>
<dbReference type="SUPFAM" id="SSF69635">
    <property type="entry name" value="Type III secretory system chaperone-like"/>
    <property type="match status" value="1"/>
</dbReference>
<evidence type="ECO:0000313" key="1">
    <source>
        <dbReference type="EMBL" id="MDW5595192.1"/>
    </source>
</evidence>
<proteinExistence type="predicted"/>
<evidence type="ECO:0000313" key="2">
    <source>
        <dbReference type="Proteomes" id="UP001284601"/>
    </source>
</evidence>
<organism evidence="1 2">
    <name type="scientific">Conexibacter stalactiti</name>
    <dbReference type="NCBI Taxonomy" id="1940611"/>
    <lineage>
        <taxon>Bacteria</taxon>
        <taxon>Bacillati</taxon>
        <taxon>Actinomycetota</taxon>
        <taxon>Thermoleophilia</taxon>
        <taxon>Solirubrobacterales</taxon>
        <taxon>Conexibacteraceae</taxon>
        <taxon>Conexibacter</taxon>
    </lineage>
</organism>
<sequence>MTRDPRSTVETFIAGLEGETRRLAFAEWGITVEAGGWPLDVGIAIRDGLLRAQAHVIGPGRIDPHDLLRWNRQVPFLCFAHTRDGEVWIQGELPLAAVDPPQLDSFLGLLVLSVVQAREAAGRAEEEAARE</sequence>
<comment type="caution">
    <text evidence="1">The sequence shown here is derived from an EMBL/GenBank/DDBJ whole genome shotgun (WGS) entry which is preliminary data.</text>
</comment>
<gene>
    <name evidence="1" type="ORF">R7226_12650</name>
</gene>
<keyword evidence="2" id="KW-1185">Reference proteome</keyword>
<reference evidence="2" key="1">
    <citation type="submission" date="2023-07" db="EMBL/GenBank/DDBJ databases">
        <title>Conexibacter stalactiti sp. nov., isolated from stalactites in a lava cave and emended description of the genus Conexibacter.</title>
        <authorList>
            <person name="Lee S.D."/>
        </authorList>
    </citation>
    <scope>NUCLEOTIDE SEQUENCE [LARGE SCALE GENOMIC DNA]</scope>
    <source>
        <strain evidence="2">KCTC 39840</strain>
    </source>
</reference>